<gene>
    <name evidence="1" type="ORF">NX779_01200</name>
</gene>
<accession>A0ABY5TX32</accession>
<name>A0ABY5TX32_9MOLU</name>
<dbReference type="RefSeq" id="WP_259430387.1">
    <property type="nucleotide sequence ID" value="NZ_CP103424.1"/>
</dbReference>
<reference evidence="1" key="1">
    <citation type="submission" date="2022-08" db="EMBL/GenBank/DDBJ databases">
        <title>Complete genome sequence of Mycoplasma cottewii type strain VIS.</title>
        <authorList>
            <person name="Spergser J."/>
        </authorList>
    </citation>
    <scope>NUCLEOTIDE SEQUENCE</scope>
    <source>
        <strain evidence="1">VIS</strain>
    </source>
</reference>
<keyword evidence="2" id="KW-1185">Reference proteome</keyword>
<dbReference type="EMBL" id="CP103424">
    <property type="protein sequence ID" value="UWD35238.1"/>
    <property type="molecule type" value="Genomic_DNA"/>
</dbReference>
<sequence length="173" mass="20271">MKLSFTKQQLSKNKHQELKGDLDNLTDVVCTNSLVKSIDYVNFDIDLDYIESIQSVRATGVINYTLTAIDARTGKEIKYSDYIDWDDEYSFDKDIDSTNNIILKNEFDLFEYIIEQININLPFNLSLTNDIINKDGFGWTLLSEENFETENQNKVDPRWEKLDEFIKDKENNN</sequence>
<evidence type="ECO:0000313" key="2">
    <source>
        <dbReference type="Proteomes" id="UP001059819"/>
    </source>
</evidence>
<evidence type="ECO:0000313" key="1">
    <source>
        <dbReference type="EMBL" id="UWD35238.1"/>
    </source>
</evidence>
<dbReference type="Proteomes" id="UP001059819">
    <property type="component" value="Chromosome"/>
</dbReference>
<protein>
    <submittedName>
        <fullName evidence="1">DUF177 domain-containing protein</fullName>
    </submittedName>
</protein>
<organism evidence="1 2">
    <name type="scientific">Mycoplasma cottewii</name>
    <dbReference type="NCBI Taxonomy" id="51364"/>
    <lineage>
        <taxon>Bacteria</taxon>
        <taxon>Bacillati</taxon>
        <taxon>Mycoplasmatota</taxon>
        <taxon>Mollicutes</taxon>
        <taxon>Mycoplasmataceae</taxon>
        <taxon>Mycoplasma</taxon>
    </lineage>
</organism>
<proteinExistence type="predicted"/>